<dbReference type="InterPro" id="IPR012902">
    <property type="entry name" value="N_methyl_site"/>
</dbReference>
<accession>A0A327YWM2</accession>
<dbReference type="NCBIfam" id="NF041002">
    <property type="entry name" value="pilin_ComGF"/>
    <property type="match status" value="1"/>
</dbReference>
<dbReference type="Proteomes" id="UP000248555">
    <property type="component" value="Unassembled WGS sequence"/>
</dbReference>
<sequence length="147" mass="17348">MIKRNSGFTLIEMLITLSGLLIIVSFMPMLLDIHWVKEQQPERFNRLEWHVFARQIASEVREAREMEIKQSTIYLDKFNGEKVSFEKYGNLIRRRVNGQGHEILLQSVSDVQYKLEHDGIRVKVMTEQGKEYETLIMTFFQPKEKGA</sequence>
<comment type="subcellular location">
    <subcellularLocation>
        <location evidence="1">Cell surface</location>
    </subcellularLocation>
</comment>
<gene>
    <name evidence="4" type="ORF">B0I26_102363</name>
</gene>
<dbReference type="RefSeq" id="WP_111644208.1">
    <property type="nucleotide sequence ID" value="NZ_QLMH01000002.1"/>
</dbReference>
<evidence type="ECO:0000313" key="5">
    <source>
        <dbReference type="Proteomes" id="UP000248555"/>
    </source>
</evidence>
<dbReference type="Pfam" id="PF07963">
    <property type="entry name" value="N_methyl"/>
    <property type="match status" value="1"/>
</dbReference>
<comment type="caution">
    <text evidence="4">The sequence shown here is derived from an EMBL/GenBank/DDBJ whole genome shotgun (WGS) entry which is preliminary data.</text>
</comment>
<dbReference type="Pfam" id="PF15980">
    <property type="entry name" value="ComGF"/>
    <property type="match status" value="1"/>
</dbReference>
<keyword evidence="3" id="KW-0472">Membrane</keyword>
<keyword evidence="5" id="KW-1185">Reference proteome</keyword>
<dbReference type="EMBL" id="QLMH01000002">
    <property type="protein sequence ID" value="RAK22369.1"/>
    <property type="molecule type" value="Genomic_DNA"/>
</dbReference>
<proteinExistence type="predicted"/>
<evidence type="ECO:0000256" key="2">
    <source>
        <dbReference type="ARBA" id="ARBA00023287"/>
    </source>
</evidence>
<dbReference type="PROSITE" id="PS00409">
    <property type="entry name" value="PROKAR_NTER_METHYL"/>
    <property type="match status" value="1"/>
</dbReference>
<keyword evidence="2" id="KW-0178">Competence</keyword>
<dbReference type="GO" id="GO:0030420">
    <property type="term" value="P:establishment of competence for transformation"/>
    <property type="evidence" value="ECO:0007669"/>
    <property type="project" value="UniProtKB-KW"/>
</dbReference>
<evidence type="ECO:0000256" key="1">
    <source>
        <dbReference type="ARBA" id="ARBA00004241"/>
    </source>
</evidence>
<dbReference type="AlphaFoldDB" id="A0A327YWM2"/>
<evidence type="ECO:0000313" key="4">
    <source>
        <dbReference type="EMBL" id="RAK22369.1"/>
    </source>
</evidence>
<keyword evidence="3" id="KW-1133">Transmembrane helix</keyword>
<reference evidence="4 5" key="1">
    <citation type="submission" date="2018-06" db="EMBL/GenBank/DDBJ databases">
        <title>Genomic Encyclopedia of Type Strains, Phase III (KMG-III): the genomes of soil and plant-associated and newly described type strains.</title>
        <authorList>
            <person name="Whitman W."/>
        </authorList>
    </citation>
    <scope>NUCLEOTIDE SEQUENCE [LARGE SCALE GENOMIC DNA]</scope>
    <source>
        <strain evidence="4 5">CGMCC 1.8979</strain>
    </source>
</reference>
<dbReference type="OrthoDB" id="2361316at2"/>
<organism evidence="4 5">
    <name type="scientific">Paranoxybacillus vitaminiphilus</name>
    <dbReference type="NCBI Taxonomy" id="581036"/>
    <lineage>
        <taxon>Bacteria</taxon>
        <taxon>Bacillati</taxon>
        <taxon>Bacillota</taxon>
        <taxon>Bacilli</taxon>
        <taxon>Bacillales</taxon>
        <taxon>Anoxybacillaceae</taxon>
        <taxon>Paranoxybacillus</taxon>
    </lineage>
</organism>
<dbReference type="InterPro" id="IPR016977">
    <property type="entry name" value="ComGF"/>
</dbReference>
<feature type="transmembrane region" description="Helical" evidence="3">
    <location>
        <begin position="7"/>
        <end position="31"/>
    </location>
</feature>
<dbReference type="NCBIfam" id="TIGR02532">
    <property type="entry name" value="IV_pilin_GFxxxE"/>
    <property type="match status" value="1"/>
</dbReference>
<evidence type="ECO:0000256" key="3">
    <source>
        <dbReference type="SAM" id="Phobius"/>
    </source>
</evidence>
<name>A0A327YWM2_9BACL</name>
<protein>
    <submittedName>
        <fullName evidence="4">Competence protein ComGF</fullName>
    </submittedName>
</protein>
<dbReference type="GO" id="GO:0009986">
    <property type="term" value="C:cell surface"/>
    <property type="evidence" value="ECO:0007669"/>
    <property type="project" value="UniProtKB-SubCell"/>
</dbReference>
<keyword evidence="3" id="KW-0812">Transmembrane</keyword>